<proteinExistence type="predicted"/>
<evidence type="ECO:0000313" key="3">
    <source>
        <dbReference type="Proteomes" id="UP000256645"/>
    </source>
</evidence>
<feature type="compositionally biased region" description="Basic and acidic residues" evidence="1">
    <location>
        <begin position="483"/>
        <end position="494"/>
    </location>
</feature>
<dbReference type="AlphaFoldDB" id="A0A3D8S196"/>
<keyword evidence="3" id="KW-1185">Reference proteome</keyword>
<comment type="caution">
    <text evidence="2">The sequence shown here is derived from an EMBL/GenBank/DDBJ whole genome shotgun (WGS) entry which is preliminary data.</text>
</comment>
<evidence type="ECO:0000313" key="2">
    <source>
        <dbReference type="EMBL" id="RDW80069.1"/>
    </source>
</evidence>
<dbReference type="OrthoDB" id="5417386at2759"/>
<feature type="compositionally biased region" description="Basic residues" evidence="1">
    <location>
        <begin position="472"/>
        <end position="482"/>
    </location>
</feature>
<dbReference type="Proteomes" id="UP000256645">
    <property type="component" value="Unassembled WGS sequence"/>
</dbReference>
<sequence length="719" mass="79072">MHTSVRSVTPRLVTVRRPSNKSNSAVYVDREVVVVSTAADEPTERNTIYSSTPSSSINEAKNGPREAQSYLRTSAFAQHVDVDRPASGSNHQHSSIRSFRRMSTHDVVLLESNRQSMKELADFLMTREPPPDHYMSIPESRELPSAQKRSSFNLFRRRKSQQFQGPRLLQLPDSAIASKTSGGHRHIAISIPIEHDYVGNSSRIGSPRGTYDDRMGGRNGLLLNPVRSFELPSPAQRRSPNIAGSPNLPAAISIPNGGKTGIGGHARLQCTCPPKRGSMLLENLSLGTGPVVEPGVELSPRRSVNKGLRHSIGPIYIDKGLPPPPHEPRPTSTVPSLRSTYRYSLPPRISSKGSTRKPFSDAAAASNVQRAYGHKPTMSGASAMSGGEESLYSVGSLHTAGVVDLQNVVGNKLHVRTKSNSSDHVGMYIVRPSTAPLERQLQAVIDMKKAKPNRSSTSIDSREKQVVLASRQCRRERVRAKKQRDIAAHKEHGSSKPMQSENGSRLDSGRVRTRSSSSLTRELGVKKRNANAITPIMVVATVEPSFDYKAASRGRSIKRRADPPLSHTPPRSSASQASDEDIIARQPRKSTAIGSVTTRARLSKRHSILSQHHQIAQEREADLDLRLSRIERDNTILLHTLSTISRSFLDLNRLLLPSSRRENTKRPILHDIGSAMGEEPAPVAGLDGIEPLMRELQDNARVSREEGRFMGPDEVEDDF</sequence>
<feature type="region of interest" description="Disordered" evidence="1">
    <location>
        <begin position="198"/>
        <end position="219"/>
    </location>
</feature>
<feature type="region of interest" description="Disordered" evidence="1">
    <location>
        <begin position="44"/>
        <end position="65"/>
    </location>
</feature>
<feature type="compositionally biased region" description="Polar residues" evidence="1">
    <location>
        <begin position="45"/>
        <end position="59"/>
    </location>
</feature>
<feature type="region of interest" description="Disordered" evidence="1">
    <location>
        <begin position="315"/>
        <end position="338"/>
    </location>
</feature>
<feature type="region of interest" description="Disordered" evidence="1">
    <location>
        <begin position="553"/>
        <end position="593"/>
    </location>
</feature>
<protein>
    <submittedName>
        <fullName evidence="2">Uncharacterized protein</fullName>
    </submittedName>
</protein>
<dbReference type="EMBL" id="PDLM01000004">
    <property type="protein sequence ID" value="RDW80069.1"/>
    <property type="molecule type" value="Genomic_DNA"/>
</dbReference>
<evidence type="ECO:0000256" key="1">
    <source>
        <dbReference type="SAM" id="MobiDB-lite"/>
    </source>
</evidence>
<organism evidence="2 3">
    <name type="scientific">Coleophoma cylindrospora</name>
    <dbReference type="NCBI Taxonomy" id="1849047"/>
    <lineage>
        <taxon>Eukaryota</taxon>
        <taxon>Fungi</taxon>
        <taxon>Dikarya</taxon>
        <taxon>Ascomycota</taxon>
        <taxon>Pezizomycotina</taxon>
        <taxon>Leotiomycetes</taxon>
        <taxon>Helotiales</taxon>
        <taxon>Dermateaceae</taxon>
        <taxon>Coleophoma</taxon>
    </lineage>
</organism>
<gene>
    <name evidence="2" type="ORF">BP6252_04707</name>
</gene>
<reference evidence="2 3" key="1">
    <citation type="journal article" date="2018" name="IMA Fungus">
        <title>IMA Genome-F 9: Draft genome sequence of Annulohypoxylon stygium, Aspergillus mulundensis, Berkeleyomyces basicola (syn. Thielaviopsis basicola), Ceratocystis smalleyi, two Cercospora beticola strains, Coleophoma cylindrospora, Fusarium fracticaudum, Phialophora cf. hyalina, and Morchella septimelata.</title>
        <authorList>
            <person name="Wingfield B.D."/>
            <person name="Bills G.F."/>
            <person name="Dong Y."/>
            <person name="Huang W."/>
            <person name="Nel W.J."/>
            <person name="Swalarsk-Parry B.S."/>
            <person name="Vaghefi N."/>
            <person name="Wilken P.M."/>
            <person name="An Z."/>
            <person name="de Beer Z.W."/>
            <person name="De Vos L."/>
            <person name="Chen L."/>
            <person name="Duong T.A."/>
            <person name="Gao Y."/>
            <person name="Hammerbacher A."/>
            <person name="Kikkert J.R."/>
            <person name="Li Y."/>
            <person name="Li H."/>
            <person name="Li K."/>
            <person name="Li Q."/>
            <person name="Liu X."/>
            <person name="Ma X."/>
            <person name="Naidoo K."/>
            <person name="Pethybridge S.J."/>
            <person name="Sun J."/>
            <person name="Steenkamp E.T."/>
            <person name="van der Nest M.A."/>
            <person name="van Wyk S."/>
            <person name="Wingfield M.J."/>
            <person name="Xiong C."/>
            <person name="Yue Q."/>
            <person name="Zhang X."/>
        </authorList>
    </citation>
    <scope>NUCLEOTIDE SEQUENCE [LARGE SCALE GENOMIC DNA]</scope>
    <source>
        <strain evidence="2 3">BP6252</strain>
    </source>
</reference>
<accession>A0A3D8S196</accession>
<feature type="compositionally biased region" description="Polar residues" evidence="1">
    <location>
        <begin position="496"/>
        <end position="505"/>
    </location>
</feature>
<name>A0A3D8S196_9HELO</name>
<feature type="region of interest" description="Disordered" evidence="1">
    <location>
        <begin position="449"/>
        <end position="523"/>
    </location>
</feature>